<feature type="compositionally biased region" description="Basic and acidic residues" evidence="1">
    <location>
        <begin position="493"/>
        <end position="519"/>
    </location>
</feature>
<evidence type="ECO:0000313" key="5">
    <source>
        <dbReference type="Proteomes" id="UP000030699"/>
    </source>
</evidence>
<dbReference type="InterPro" id="IPR054595">
    <property type="entry name" value="DBL_C"/>
</dbReference>
<feature type="compositionally biased region" description="Acidic residues" evidence="1">
    <location>
        <begin position="463"/>
        <end position="492"/>
    </location>
</feature>
<dbReference type="SUPFAM" id="SSF140924">
    <property type="entry name" value="Duffy binding domain-like"/>
    <property type="match status" value="2"/>
</dbReference>
<feature type="compositionally biased region" description="Basic and acidic residues" evidence="1">
    <location>
        <begin position="446"/>
        <end position="459"/>
    </location>
</feature>
<evidence type="ECO:0000256" key="1">
    <source>
        <dbReference type="SAM" id="MobiDB-lite"/>
    </source>
</evidence>
<dbReference type="EMBL" id="KI925963">
    <property type="protein sequence ID" value="ETW45729.1"/>
    <property type="molecule type" value="Genomic_DNA"/>
</dbReference>
<gene>
    <name evidence="4" type="ORF">PFMALIP_06210</name>
</gene>
<dbReference type="Pfam" id="PF03011">
    <property type="entry name" value="PFEMP"/>
    <property type="match status" value="1"/>
</dbReference>
<dbReference type="Gene3D" id="1.20.58.830">
    <property type="match status" value="1"/>
</dbReference>
<feature type="domain" description="Duffy-binding-like" evidence="2">
    <location>
        <begin position="286"/>
        <end position="446"/>
    </location>
</feature>
<feature type="non-terminal residue" evidence="4">
    <location>
        <position position="547"/>
    </location>
</feature>
<dbReference type="AlphaFoldDB" id="A0A024WFH2"/>
<dbReference type="InterPro" id="IPR004258">
    <property type="entry name" value="DBL"/>
</dbReference>
<dbReference type="Proteomes" id="UP000030699">
    <property type="component" value="Unassembled WGS sequence"/>
</dbReference>
<reference evidence="4 5" key="1">
    <citation type="submission" date="2013-02" db="EMBL/GenBank/DDBJ databases">
        <title>The Genome Annotation of Plasmodium falciparum MaliPS096_E11.</title>
        <authorList>
            <consortium name="The Broad Institute Genome Sequencing Platform"/>
            <consortium name="The Broad Institute Genome Sequencing Center for Infectious Disease"/>
            <person name="Neafsey D."/>
            <person name="Hoffman S."/>
            <person name="Volkman S."/>
            <person name="Rosenthal P."/>
            <person name="Walker B."/>
            <person name="Young S.K."/>
            <person name="Zeng Q."/>
            <person name="Gargeya S."/>
            <person name="Fitzgerald M."/>
            <person name="Haas B."/>
            <person name="Abouelleil A."/>
            <person name="Allen A.W."/>
            <person name="Alvarado L."/>
            <person name="Arachchi H.M."/>
            <person name="Berlin A.M."/>
            <person name="Chapman S.B."/>
            <person name="Gainer-Dewar J."/>
            <person name="Goldberg J."/>
            <person name="Griggs A."/>
            <person name="Gujja S."/>
            <person name="Hansen M."/>
            <person name="Howarth C."/>
            <person name="Imamovic A."/>
            <person name="Ireland A."/>
            <person name="Larimer J."/>
            <person name="McCowan C."/>
            <person name="Murphy C."/>
            <person name="Pearson M."/>
            <person name="Poon T.W."/>
            <person name="Priest M."/>
            <person name="Roberts A."/>
            <person name="Saif S."/>
            <person name="Shea T."/>
            <person name="Sisk P."/>
            <person name="Sykes S."/>
            <person name="Wortman J."/>
            <person name="Nusbaum C."/>
            <person name="Birren B."/>
        </authorList>
    </citation>
    <scope>NUCLEOTIDE SEQUENCE [LARGE SCALE GENOMIC DNA]</scope>
    <source>
        <strain evidence="4 5">MaliPS096_E11</strain>
    </source>
</reference>
<protein>
    <submittedName>
        <fullName evidence="4">Uncharacterized protein</fullName>
    </submittedName>
</protein>
<proteinExistence type="predicted"/>
<accession>A0A024WFH2</accession>
<name>A0A024WFH2_PLAFA</name>
<organism evidence="4 5">
    <name type="scientific">Plasmodium falciparum MaliPS096_E11</name>
    <dbReference type="NCBI Taxonomy" id="1036727"/>
    <lineage>
        <taxon>Eukaryota</taxon>
        <taxon>Sar</taxon>
        <taxon>Alveolata</taxon>
        <taxon>Apicomplexa</taxon>
        <taxon>Aconoidasida</taxon>
        <taxon>Haemosporida</taxon>
        <taxon>Plasmodiidae</taxon>
        <taxon>Plasmodium</taxon>
        <taxon>Plasmodium (Laverania)</taxon>
    </lineage>
</organism>
<dbReference type="Pfam" id="PF22672">
    <property type="entry name" value="DBL_C"/>
    <property type="match status" value="1"/>
</dbReference>
<feature type="region of interest" description="Disordered" evidence="1">
    <location>
        <begin position="28"/>
        <end position="50"/>
    </location>
</feature>
<evidence type="ECO:0000259" key="3">
    <source>
        <dbReference type="Pfam" id="PF22672"/>
    </source>
</evidence>
<feature type="region of interest" description="Disordered" evidence="1">
    <location>
        <begin position="446"/>
        <end position="519"/>
    </location>
</feature>
<reference evidence="4 5" key="2">
    <citation type="submission" date="2013-02" db="EMBL/GenBank/DDBJ databases">
        <title>The Genome Sequence of Plasmodium falciparum MaliPS096_E11.</title>
        <authorList>
            <consortium name="The Broad Institute Genome Sequencing Platform"/>
            <consortium name="The Broad Institute Genome Sequencing Center for Infectious Disease"/>
            <person name="Neafsey D."/>
            <person name="Cheeseman I."/>
            <person name="Volkman S."/>
            <person name="Adams J."/>
            <person name="Walker B."/>
            <person name="Young S.K."/>
            <person name="Zeng Q."/>
            <person name="Gargeya S."/>
            <person name="Fitzgerald M."/>
            <person name="Haas B."/>
            <person name="Abouelleil A."/>
            <person name="Alvarado L."/>
            <person name="Arachchi H.M."/>
            <person name="Berlin A.M."/>
            <person name="Chapman S.B."/>
            <person name="Dewar J."/>
            <person name="Goldberg J."/>
            <person name="Griggs A."/>
            <person name="Gujja S."/>
            <person name="Hansen M."/>
            <person name="Howarth C."/>
            <person name="Imamovic A."/>
            <person name="Larimer J."/>
            <person name="McCowan C."/>
            <person name="Murphy C."/>
            <person name="Neiman D."/>
            <person name="Pearson M."/>
            <person name="Priest M."/>
            <person name="Roberts A."/>
            <person name="Saif S."/>
            <person name="Shea T."/>
            <person name="Sisk P."/>
            <person name="Sykes S."/>
            <person name="Wortman J."/>
            <person name="Nusbaum C."/>
            <person name="Birren B."/>
        </authorList>
    </citation>
    <scope>NUCLEOTIDE SEQUENCE [LARGE SCALE GENOMIC DNA]</scope>
    <source>
        <strain evidence="4 5">MaliPS096_E11</strain>
    </source>
</reference>
<feature type="domain" description="Duffy-binding-like" evidence="3">
    <location>
        <begin position="2"/>
        <end position="115"/>
    </location>
</feature>
<evidence type="ECO:0000259" key="2">
    <source>
        <dbReference type="Pfam" id="PF03011"/>
    </source>
</evidence>
<evidence type="ECO:0000313" key="4">
    <source>
        <dbReference type="EMBL" id="ETW45729.1"/>
    </source>
</evidence>
<sequence length="547" mass="61425">MYESWIDNQKKEFLKQKRKYKSEMQKYTNGAVGNGSGVRRQKRAARGTTTTNNEGYEKIFYDKLKAGGYRTVDKFLQKLSDEEVCKKVKDDKGGKIDFAEKHDDKSKEYKGTFYHSEYCQPCPDCGVKRKDEKWENKPDDEKCKNIKLYKPKGSAKPTEIKILKSGEKQKEIAKNLKAFCDQTKNGSAGGGGGGAGAVSAGGSVAGGSGASDSKELYQDWQCYKHDEVEKVKREGEEEDEDEVEDDGKLKGAGGLCILKNDKNKKEEKEKKTDNEPEQFQKTFNEFFYFWIGRFLNDSMYWRGKVGGCLKNGTKTCGNQKCKGDCDCFEKWIGQKKTEWGNIVKHFKTQDFGGPGGFLGPLFSSPSNVLKYVLKLEDLFNNIKSGYGDVKETEAINKILEEEKKREEEDPAAAIAAIASGENNTTIDKLLNHELTDAKDCIKKCEEQKTQPDISPERSLNEPPSEEEIEVEEDEDEDEDLDEDVDQETTDETQEVKDTDRKVDGGGEAPTAKDTEQVEEVTEKSVEVCSIVNNVFTDGTTLKNACPT</sequence>